<dbReference type="Proteomes" id="UP000594638">
    <property type="component" value="Unassembled WGS sequence"/>
</dbReference>
<sequence length="116" mass="12423">MAQKIEKDETKFKVIPEAITLCVKCGVASANDLRKKYFSATVVGSTSTVVTTVAGSRKSFRSSLSSRSSLERKLKPVEINVDAASSFTPIIVIPISTTAATTTKLLEERPPQDSGC</sequence>
<dbReference type="OrthoDB" id="1719974at2759"/>
<accession>A0A8S0RC61</accession>
<gene>
    <name evidence="1" type="ORF">OLEA9_A011326</name>
</gene>
<dbReference type="Gramene" id="OE9A011326T1">
    <property type="protein sequence ID" value="OE9A011326C1"/>
    <property type="gene ID" value="OE9A011326"/>
</dbReference>
<protein>
    <submittedName>
        <fullName evidence="1">Uncharacterized protein</fullName>
    </submittedName>
</protein>
<comment type="caution">
    <text evidence="1">The sequence shown here is derived from an EMBL/GenBank/DDBJ whole genome shotgun (WGS) entry which is preliminary data.</text>
</comment>
<organism evidence="1 2">
    <name type="scientific">Olea europaea subsp. europaea</name>
    <dbReference type="NCBI Taxonomy" id="158383"/>
    <lineage>
        <taxon>Eukaryota</taxon>
        <taxon>Viridiplantae</taxon>
        <taxon>Streptophyta</taxon>
        <taxon>Embryophyta</taxon>
        <taxon>Tracheophyta</taxon>
        <taxon>Spermatophyta</taxon>
        <taxon>Magnoliopsida</taxon>
        <taxon>eudicotyledons</taxon>
        <taxon>Gunneridae</taxon>
        <taxon>Pentapetalae</taxon>
        <taxon>asterids</taxon>
        <taxon>lamiids</taxon>
        <taxon>Lamiales</taxon>
        <taxon>Oleaceae</taxon>
        <taxon>Oleeae</taxon>
        <taxon>Olea</taxon>
    </lineage>
</organism>
<evidence type="ECO:0000313" key="2">
    <source>
        <dbReference type="Proteomes" id="UP000594638"/>
    </source>
</evidence>
<dbReference type="AlphaFoldDB" id="A0A8S0RC61"/>
<proteinExistence type="predicted"/>
<keyword evidence="2" id="KW-1185">Reference proteome</keyword>
<evidence type="ECO:0000313" key="1">
    <source>
        <dbReference type="EMBL" id="CAA2975768.1"/>
    </source>
</evidence>
<reference evidence="1 2" key="1">
    <citation type="submission" date="2019-12" db="EMBL/GenBank/DDBJ databases">
        <authorList>
            <person name="Alioto T."/>
            <person name="Alioto T."/>
            <person name="Gomez Garrido J."/>
        </authorList>
    </citation>
    <scope>NUCLEOTIDE SEQUENCE [LARGE SCALE GENOMIC DNA]</scope>
</reference>
<dbReference type="EMBL" id="CACTIH010002307">
    <property type="protein sequence ID" value="CAA2975768.1"/>
    <property type="molecule type" value="Genomic_DNA"/>
</dbReference>
<name>A0A8S0RC61_OLEEU</name>